<evidence type="ECO:0000256" key="10">
    <source>
        <dbReference type="RuleBase" id="RU004489"/>
    </source>
</evidence>
<keyword evidence="7 10" id="KW-0238">DNA-binding</keyword>
<dbReference type="InterPro" id="IPR032200">
    <property type="entry name" value="COE_DBD"/>
</dbReference>
<comment type="similarity">
    <text evidence="2 10">Belongs to the COE family.</text>
</comment>
<dbReference type="PROSITE" id="PS01345">
    <property type="entry name" value="COE"/>
    <property type="match status" value="1"/>
</dbReference>
<dbReference type="GO" id="GO:0005634">
    <property type="term" value="C:nucleus"/>
    <property type="evidence" value="ECO:0007669"/>
    <property type="project" value="UniProtKB-SubCell"/>
</dbReference>
<keyword evidence="9 10" id="KW-0539">Nucleus</keyword>
<dbReference type="Pfam" id="PF16423">
    <property type="entry name" value="COE1_HLH"/>
    <property type="match status" value="1"/>
</dbReference>
<gene>
    <name evidence="12" type="ORF">XAT740_LOCUS50093</name>
</gene>
<protein>
    <recommendedName>
        <fullName evidence="11">IPT/TIG domain-containing protein</fullName>
    </recommendedName>
</protein>
<evidence type="ECO:0000256" key="1">
    <source>
        <dbReference type="ARBA" id="ARBA00004123"/>
    </source>
</evidence>
<dbReference type="InterPro" id="IPR018350">
    <property type="entry name" value="Transcription_factor_COE_CS"/>
</dbReference>
<dbReference type="Pfam" id="PF01833">
    <property type="entry name" value="TIG"/>
    <property type="match status" value="1"/>
</dbReference>
<evidence type="ECO:0000313" key="13">
    <source>
        <dbReference type="Proteomes" id="UP000663828"/>
    </source>
</evidence>
<dbReference type="FunFam" id="2.60.40.3180:FF:000004">
    <property type="entry name" value="Transcription factor COE1"/>
    <property type="match status" value="1"/>
</dbReference>
<proteinExistence type="inferred from homology"/>
<dbReference type="CDD" id="cd11606">
    <property type="entry name" value="COE_DBD"/>
    <property type="match status" value="1"/>
</dbReference>
<dbReference type="EMBL" id="CAJNOR010007586">
    <property type="protein sequence ID" value="CAF1619884.1"/>
    <property type="molecule type" value="Genomic_DNA"/>
</dbReference>
<evidence type="ECO:0000259" key="11">
    <source>
        <dbReference type="SMART" id="SM00429"/>
    </source>
</evidence>
<dbReference type="SUPFAM" id="SSF81296">
    <property type="entry name" value="E set domains"/>
    <property type="match status" value="1"/>
</dbReference>
<evidence type="ECO:0000256" key="8">
    <source>
        <dbReference type="ARBA" id="ARBA00023163"/>
    </source>
</evidence>
<comment type="subcellular location">
    <subcellularLocation>
        <location evidence="1 10">Nucleus</location>
    </subcellularLocation>
</comment>
<dbReference type="Gene3D" id="2.60.40.10">
    <property type="entry name" value="Immunoglobulins"/>
    <property type="match status" value="1"/>
</dbReference>
<dbReference type="SMART" id="SM00429">
    <property type="entry name" value="IPT"/>
    <property type="match status" value="1"/>
</dbReference>
<dbReference type="PANTHER" id="PTHR10747">
    <property type="entry name" value="TRANSCRIPTION FACTOR COE FAMILY MEMBER"/>
    <property type="match status" value="1"/>
</dbReference>
<keyword evidence="6 10" id="KW-0805">Transcription regulation</keyword>
<dbReference type="InterPro" id="IPR002909">
    <property type="entry name" value="IPT_dom"/>
</dbReference>
<dbReference type="Pfam" id="PF16422">
    <property type="entry name" value="COE1_DBD"/>
    <property type="match status" value="1"/>
</dbReference>
<accession>A0A816C999</accession>
<dbReference type="InterPro" id="IPR003523">
    <property type="entry name" value="Transcription_factor_COE"/>
</dbReference>
<dbReference type="InterPro" id="IPR013783">
    <property type="entry name" value="Ig-like_fold"/>
</dbReference>
<dbReference type="GO" id="GO:0008270">
    <property type="term" value="F:zinc ion binding"/>
    <property type="evidence" value="ECO:0007669"/>
    <property type="project" value="UniProtKB-KW"/>
</dbReference>
<dbReference type="InterPro" id="IPR032201">
    <property type="entry name" value="COE_HLH"/>
</dbReference>
<dbReference type="GO" id="GO:0003677">
    <property type="term" value="F:DNA binding"/>
    <property type="evidence" value="ECO:0007669"/>
    <property type="project" value="UniProtKB-KW"/>
</dbReference>
<evidence type="ECO:0000256" key="3">
    <source>
        <dbReference type="ARBA" id="ARBA00022723"/>
    </source>
</evidence>
<evidence type="ECO:0000256" key="7">
    <source>
        <dbReference type="ARBA" id="ARBA00023125"/>
    </source>
</evidence>
<feature type="domain" description="IPT/TIG" evidence="11">
    <location>
        <begin position="250"/>
        <end position="334"/>
    </location>
</feature>
<organism evidence="12 13">
    <name type="scientific">Adineta ricciae</name>
    <name type="common">Rotifer</name>
    <dbReference type="NCBI Taxonomy" id="249248"/>
    <lineage>
        <taxon>Eukaryota</taxon>
        <taxon>Metazoa</taxon>
        <taxon>Spiralia</taxon>
        <taxon>Gnathifera</taxon>
        <taxon>Rotifera</taxon>
        <taxon>Eurotatoria</taxon>
        <taxon>Bdelloidea</taxon>
        <taxon>Adinetida</taxon>
        <taxon>Adinetidae</taxon>
        <taxon>Adineta</taxon>
    </lineage>
</organism>
<name>A0A816C999_ADIRI</name>
<keyword evidence="3 10" id="KW-0479">Metal-binding</keyword>
<sequence>MQPRGAQPSTFGGLKEEPLRASWPAMLVDPSCYLYPSIGVASAHFEKQPPNNLRKSNFFHFTVALYDRSGKPIEIERTAFVGFIEKEMEPDGLRTNNGIHYRLSLYYPAINYRHEQDIYVRMIDSGTKQPIVYEGQDKNPEMCRVLLTHEVMCSRCCDKKSCGNRNETPSDPVVVERFFLKFFLKCNQNCLKNAGNPRDMRRFQVVLSTTVGLEPPLLAVSETMFVHNNSKHGRRTKRHDPIDGESLIPTPVIKHIQPNEGWIVGGQVVLILGENFFDGLQVMFNTMVVYSEILTPGAIRVHTPSRHGPGIVDVTLSYKGKQFCRECPGRFTYITMQDPTIDYSLQRLSKLIPKHADDPDRLSKEVILKRTADLLEQCYTMSGNPHHFALPTPPSDHENDSTYYISSLEGIRAKTLRDYPIACYSRNQTAPMSPRSYNAYSNAYGPSASSYAVPSPGFLNGMTNLMSSAFSSIGSFGPLSSASSALGSSQTVTPYGQVPVNK</sequence>
<evidence type="ECO:0000256" key="4">
    <source>
        <dbReference type="ARBA" id="ARBA00022771"/>
    </source>
</evidence>
<dbReference type="Proteomes" id="UP000663828">
    <property type="component" value="Unassembled WGS sequence"/>
</dbReference>
<keyword evidence="8 10" id="KW-0804">Transcription</keyword>
<dbReference type="GO" id="GO:0006355">
    <property type="term" value="P:regulation of DNA-templated transcription"/>
    <property type="evidence" value="ECO:0007669"/>
    <property type="project" value="InterPro"/>
</dbReference>
<evidence type="ECO:0000256" key="2">
    <source>
        <dbReference type="ARBA" id="ARBA00010340"/>
    </source>
</evidence>
<reference evidence="12" key="1">
    <citation type="submission" date="2021-02" db="EMBL/GenBank/DDBJ databases">
        <authorList>
            <person name="Nowell W R."/>
        </authorList>
    </citation>
    <scope>NUCLEOTIDE SEQUENCE</scope>
</reference>
<evidence type="ECO:0000256" key="6">
    <source>
        <dbReference type="ARBA" id="ARBA00023015"/>
    </source>
</evidence>
<dbReference type="InterPro" id="IPR014756">
    <property type="entry name" value="Ig_E-set"/>
</dbReference>
<evidence type="ECO:0000256" key="5">
    <source>
        <dbReference type="ARBA" id="ARBA00022833"/>
    </source>
</evidence>
<keyword evidence="4 10" id="KW-0863">Zinc-finger</keyword>
<keyword evidence="10" id="KW-0217">Developmental protein</keyword>
<comment type="caution">
    <text evidence="12">The sequence shown here is derived from an EMBL/GenBank/DDBJ whole genome shotgun (WGS) entry which is preliminary data.</text>
</comment>
<evidence type="ECO:0000256" key="9">
    <source>
        <dbReference type="ARBA" id="ARBA00023242"/>
    </source>
</evidence>
<dbReference type="InterPro" id="IPR038173">
    <property type="entry name" value="COE_DBD_sf"/>
</dbReference>
<evidence type="ECO:0000313" key="12">
    <source>
        <dbReference type="EMBL" id="CAF1619884.1"/>
    </source>
</evidence>
<keyword evidence="5 10" id="KW-0862">Zinc</keyword>
<dbReference type="AlphaFoldDB" id="A0A816C999"/>
<dbReference type="Gene3D" id="2.60.40.3180">
    <property type="entry name" value="Transcription factor COE1, DNA-binding domain"/>
    <property type="match status" value="1"/>
</dbReference>
<keyword evidence="13" id="KW-1185">Reference proteome</keyword>